<proteinExistence type="predicted"/>
<name>A0A846U2Q1_9MOLU</name>
<evidence type="ECO:0000313" key="1">
    <source>
        <dbReference type="EMBL" id="NKE38799.1"/>
    </source>
</evidence>
<reference evidence="1 2" key="1">
    <citation type="submission" date="2020-04" db="EMBL/GenBank/DDBJ databases">
        <title>Complete genome sequence of Spiroplasma platyhelix ATCC 51748, an insect isolate.</title>
        <authorList>
            <person name="Green E.A."/>
            <person name="Klassen J.L."/>
        </authorList>
    </citation>
    <scope>NUCLEOTIDE SEQUENCE [LARGE SCALE GENOMIC DNA]</scope>
    <source>
        <strain evidence="1 2">PALS-1</strain>
    </source>
</reference>
<accession>A0A846U2Q1</accession>
<dbReference type="EMBL" id="JAAVVK010000002">
    <property type="protein sequence ID" value="NKE38799.1"/>
    <property type="molecule type" value="Genomic_DNA"/>
</dbReference>
<protein>
    <submittedName>
        <fullName evidence="1">Uncharacterized protein</fullName>
    </submittedName>
</protein>
<evidence type="ECO:0000313" key="2">
    <source>
        <dbReference type="Proteomes" id="UP000584587"/>
    </source>
</evidence>
<dbReference type="AlphaFoldDB" id="A0A846U2Q1"/>
<keyword evidence="2" id="KW-1185">Reference proteome</keyword>
<organism evidence="1 2">
    <name type="scientific">Spiroplasma platyhelix PALS-1</name>
    <dbReference type="NCBI Taxonomy" id="1276218"/>
    <lineage>
        <taxon>Bacteria</taxon>
        <taxon>Bacillati</taxon>
        <taxon>Mycoplasmatota</taxon>
        <taxon>Mollicutes</taxon>
        <taxon>Entomoplasmatales</taxon>
        <taxon>Spiroplasmataceae</taxon>
        <taxon>Spiroplasma</taxon>
    </lineage>
</organism>
<sequence>MNKKIDFKILNAFINMIIMDVAQKYILKLKEERKKPPKLIEDYLDKSVLLLNKYKPLEISKMKNTIGNIDKEEQDKFNKLFEEHKDYEWLCKELNFAFLLMIDKELQEKTLVLIYDNVYEYKFLINQEIINKKIVDINKVIEKSNKNKIKKLHFYKNNMNGYMSV</sequence>
<comment type="caution">
    <text evidence="1">The sequence shown here is derived from an EMBL/GenBank/DDBJ whole genome shotgun (WGS) entry which is preliminary data.</text>
</comment>
<gene>
    <name evidence="1" type="ORF">HER12_03465</name>
</gene>
<dbReference type="RefSeq" id="WP_168105269.1">
    <property type="nucleotide sequence ID" value="NZ_CP051215.1"/>
</dbReference>
<dbReference type="Proteomes" id="UP000584587">
    <property type="component" value="Unassembled WGS sequence"/>
</dbReference>